<sequence>MNGQHNSESMEPTSRGTFGDDVKYRPRGNNIPRILLRGWHPLTTAAVLGLNTDRGIYPFAWRFRVRRAPGEPAVVPHPLTDLSRGEVLALAAGHIGGDTDSLTPFTSWSADLPTAVFFALGEYDLIDYWIMSPEPGHIAVLDLSRRPHPLIHATDLGWLSLPMEYLVHGPVTEGLRVVSIAAIRSDLGCPLFPFCHSVRREPHAVTEEEIRDAVGFGLLFLSAADTYVDVAIILAASFLSWGQVPVRSPHPLGVADILRADRQQTRPWPRQDLDSVLTSRLLVHNGAFPPLSGAILANSLTSTVGAPQLELTLNLLTRIQEAWGPANSDGNNASGTSQARLTRGQWEAAFREAAGRHEPNAHQCGPFVCQGCDVSLERADEPDYSRPDLLFHCSARCAALRDLREAIDRTSESP</sequence>
<comment type="caution">
    <text evidence="2">The sequence shown here is derived from an EMBL/GenBank/DDBJ whole genome shotgun (WGS) entry which is preliminary data.</text>
</comment>
<keyword evidence="3" id="KW-1185">Reference proteome</keyword>
<proteinExistence type="predicted"/>
<reference evidence="2" key="1">
    <citation type="submission" date="2017-09" db="EMBL/GenBank/DDBJ databases">
        <title>Polyketide synthases of a Diaporthe helianthi virulent isolate.</title>
        <authorList>
            <person name="Baroncelli R."/>
        </authorList>
    </citation>
    <scope>NUCLEOTIDE SEQUENCE [LARGE SCALE GENOMIC DNA]</scope>
    <source>
        <strain evidence="2">7/96</strain>
    </source>
</reference>
<organism evidence="2 3">
    <name type="scientific">Diaporthe helianthi</name>
    <dbReference type="NCBI Taxonomy" id="158607"/>
    <lineage>
        <taxon>Eukaryota</taxon>
        <taxon>Fungi</taxon>
        <taxon>Dikarya</taxon>
        <taxon>Ascomycota</taxon>
        <taxon>Pezizomycotina</taxon>
        <taxon>Sordariomycetes</taxon>
        <taxon>Sordariomycetidae</taxon>
        <taxon>Diaporthales</taxon>
        <taxon>Diaporthaceae</taxon>
        <taxon>Diaporthe</taxon>
    </lineage>
</organism>
<dbReference type="EMBL" id="MAVT02001149">
    <property type="protein sequence ID" value="POS71861.1"/>
    <property type="molecule type" value="Genomic_DNA"/>
</dbReference>
<dbReference type="Proteomes" id="UP000094444">
    <property type="component" value="Unassembled WGS sequence"/>
</dbReference>
<accession>A0A2P5HNQ5</accession>
<dbReference type="OrthoDB" id="5223712at2759"/>
<feature type="compositionally biased region" description="Polar residues" evidence="1">
    <location>
        <begin position="1"/>
        <end position="16"/>
    </location>
</feature>
<evidence type="ECO:0000256" key="1">
    <source>
        <dbReference type="SAM" id="MobiDB-lite"/>
    </source>
</evidence>
<evidence type="ECO:0000313" key="3">
    <source>
        <dbReference type="Proteomes" id="UP000094444"/>
    </source>
</evidence>
<name>A0A2P5HNQ5_DIAHE</name>
<dbReference type="InParanoid" id="A0A2P5HNQ5"/>
<evidence type="ECO:0000313" key="2">
    <source>
        <dbReference type="EMBL" id="POS71861.1"/>
    </source>
</evidence>
<dbReference type="AlphaFoldDB" id="A0A2P5HNQ5"/>
<feature type="region of interest" description="Disordered" evidence="1">
    <location>
        <begin position="1"/>
        <end position="23"/>
    </location>
</feature>
<protein>
    <submittedName>
        <fullName evidence="2">Uncharacterized protein</fullName>
    </submittedName>
</protein>
<gene>
    <name evidence="2" type="ORF">DHEL01_v209741</name>
</gene>